<organism evidence="2 3">
    <name type="scientific">Hymenobacter gummosus</name>
    <dbReference type="NCBI Taxonomy" id="1776032"/>
    <lineage>
        <taxon>Bacteria</taxon>
        <taxon>Pseudomonadati</taxon>
        <taxon>Bacteroidota</taxon>
        <taxon>Cytophagia</taxon>
        <taxon>Cytophagales</taxon>
        <taxon>Hymenobacteraceae</taxon>
        <taxon>Hymenobacter</taxon>
    </lineage>
</organism>
<name>A0A3S0QFG2_9BACT</name>
<feature type="chain" id="PRO_5018575719" description="DUF1735 domain-containing protein" evidence="1">
    <location>
        <begin position="20"/>
        <end position="428"/>
    </location>
</feature>
<evidence type="ECO:0000256" key="1">
    <source>
        <dbReference type="SAM" id="SignalP"/>
    </source>
</evidence>
<reference evidence="2 3" key="1">
    <citation type="submission" date="2018-12" db="EMBL/GenBank/DDBJ databases">
        <title>Hymenobacter gummosus sp. nov., isolated from a spring.</title>
        <authorList>
            <person name="Nie L."/>
        </authorList>
    </citation>
    <scope>NUCLEOTIDE SEQUENCE [LARGE SCALE GENOMIC DNA]</scope>
    <source>
        <strain evidence="2 3">KCTC 52166</strain>
    </source>
</reference>
<evidence type="ECO:0008006" key="4">
    <source>
        <dbReference type="Google" id="ProtNLM"/>
    </source>
</evidence>
<comment type="caution">
    <text evidence="2">The sequence shown here is derived from an EMBL/GenBank/DDBJ whole genome shotgun (WGS) entry which is preliminary data.</text>
</comment>
<accession>A0A3S0QFG2</accession>
<dbReference type="AlphaFoldDB" id="A0A3S0QFG2"/>
<proteinExistence type="predicted"/>
<dbReference type="RefSeq" id="WP_126695307.1">
    <property type="nucleotide sequence ID" value="NZ_RXOF01000015.1"/>
</dbReference>
<sequence>MKILLNPQPRLLRWSPLLAAGLLTLGACEKEIEKPYQVQDDGGFATIGAAPSGLQTKYAPGETVRLVVGYNAADQVRDVTVFQVVNRQDSAVVSTTPAGGTIGTSGLTELVIPYVVPANLANKIPVRVDVTTTFQNGATRLRRFAYNVAAAPTLRLGTTASPTTITNFRNNLAATAQAEGDIIGYNLVINEGGIGAIPTTPSTATLFKNVDSLTTFYRIGAGAPVRAGVVLNPSTGAANARTVDVRVPAGAQGQNVTYSFTAYAGPYTASVTAAPVSIVAPAALTRLRTGRITAGAGSPQDSAAYDLRLGANVLNSAAATTKDAYAFVATTSTGANTLGMRAENTTLYYRVPAATVATGYFANASANAVGTLLYTNAASLTANPGPVAPNDVFAVRVRGAEPMLLRVIGVRPSASGSTGRITFEYKAL</sequence>
<dbReference type="PROSITE" id="PS51257">
    <property type="entry name" value="PROKAR_LIPOPROTEIN"/>
    <property type="match status" value="1"/>
</dbReference>
<dbReference type="EMBL" id="RXOF01000015">
    <property type="protein sequence ID" value="RTQ46562.1"/>
    <property type="molecule type" value="Genomic_DNA"/>
</dbReference>
<dbReference type="Proteomes" id="UP000282184">
    <property type="component" value="Unassembled WGS sequence"/>
</dbReference>
<dbReference type="OrthoDB" id="865827at2"/>
<evidence type="ECO:0000313" key="3">
    <source>
        <dbReference type="Proteomes" id="UP000282184"/>
    </source>
</evidence>
<protein>
    <recommendedName>
        <fullName evidence="4">DUF1735 domain-containing protein</fullName>
    </recommendedName>
</protein>
<keyword evidence="3" id="KW-1185">Reference proteome</keyword>
<feature type="signal peptide" evidence="1">
    <location>
        <begin position="1"/>
        <end position="19"/>
    </location>
</feature>
<gene>
    <name evidence="2" type="ORF">EJV47_21675</name>
</gene>
<evidence type="ECO:0000313" key="2">
    <source>
        <dbReference type="EMBL" id="RTQ46562.1"/>
    </source>
</evidence>
<keyword evidence="1" id="KW-0732">Signal</keyword>